<dbReference type="PROSITE" id="PS51330">
    <property type="entry name" value="DHFR_2"/>
    <property type="match status" value="1"/>
</dbReference>
<keyword evidence="3" id="KW-0554">One-carbon metabolism</keyword>
<dbReference type="GO" id="GO:0006730">
    <property type="term" value="P:one-carbon metabolic process"/>
    <property type="evidence" value="ECO:0007669"/>
    <property type="project" value="UniProtKB-KW"/>
</dbReference>
<dbReference type="GO" id="GO:0046654">
    <property type="term" value="P:tetrahydrofolate biosynthetic process"/>
    <property type="evidence" value="ECO:0007669"/>
    <property type="project" value="InterPro"/>
</dbReference>
<dbReference type="GO" id="GO:0004146">
    <property type="term" value="F:dihydrofolate reductase activity"/>
    <property type="evidence" value="ECO:0007669"/>
    <property type="project" value="UniProtKB-EC"/>
</dbReference>
<comment type="caution">
    <text evidence="8">The sequence shown here is derived from an EMBL/GenBank/DDBJ whole genome shotgun (WGS) entry which is preliminary data.</text>
</comment>
<feature type="domain" description="DHFR" evidence="7">
    <location>
        <begin position="27"/>
        <end position="202"/>
    </location>
</feature>
<name>A0AAN5DB10_9BILA</name>
<dbReference type="AlphaFoldDB" id="A0AAN5DB10"/>
<evidence type="ECO:0000256" key="5">
    <source>
        <dbReference type="ARBA" id="ARBA00023002"/>
    </source>
</evidence>
<comment type="pathway">
    <text evidence="1">Cofactor biosynthesis; tetrahydrofolate biosynthesis; 5,6,7,8-tetrahydrofolate from 7,8-dihydrofolate: step 1/1.</text>
</comment>
<dbReference type="PRINTS" id="PR00070">
    <property type="entry name" value="DHFR"/>
</dbReference>
<evidence type="ECO:0000256" key="3">
    <source>
        <dbReference type="ARBA" id="ARBA00022563"/>
    </source>
</evidence>
<protein>
    <recommendedName>
        <fullName evidence="2">dihydrofolate reductase</fullName>
        <ecNumber evidence="2">1.5.1.3</ecNumber>
    </recommendedName>
</protein>
<dbReference type="GO" id="GO:0046655">
    <property type="term" value="P:folic acid metabolic process"/>
    <property type="evidence" value="ECO:0007669"/>
    <property type="project" value="TreeGrafter"/>
</dbReference>
<dbReference type="Pfam" id="PF00186">
    <property type="entry name" value="DHFR_1"/>
    <property type="match status" value="1"/>
</dbReference>
<accession>A0AAN5DB10</accession>
<evidence type="ECO:0000256" key="6">
    <source>
        <dbReference type="ARBA" id="ARBA00048873"/>
    </source>
</evidence>
<dbReference type="Proteomes" id="UP001328107">
    <property type="component" value="Unassembled WGS sequence"/>
</dbReference>
<keyword evidence="9" id="KW-1185">Reference proteome</keyword>
<dbReference type="SUPFAM" id="SSF53597">
    <property type="entry name" value="Dihydrofolate reductase-like"/>
    <property type="match status" value="1"/>
</dbReference>
<evidence type="ECO:0000256" key="4">
    <source>
        <dbReference type="ARBA" id="ARBA00022857"/>
    </source>
</evidence>
<dbReference type="GO" id="GO:0005739">
    <property type="term" value="C:mitochondrion"/>
    <property type="evidence" value="ECO:0007669"/>
    <property type="project" value="TreeGrafter"/>
</dbReference>
<evidence type="ECO:0000256" key="1">
    <source>
        <dbReference type="ARBA" id="ARBA00004903"/>
    </source>
</evidence>
<proteinExistence type="predicted"/>
<evidence type="ECO:0000256" key="2">
    <source>
        <dbReference type="ARBA" id="ARBA00012856"/>
    </source>
</evidence>
<feature type="non-terminal residue" evidence="8">
    <location>
        <position position="1"/>
    </location>
</feature>
<gene>
    <name evidence="8" type="ORF">PMAYCL1PPCAC_29092</name>
</gene>
<dbReference type="EMBL" id="BTRK01000006">
    <property type="protein sequence ID" value="GMR58897.1"/>
    <property type="molecule type" value="Genomic_DNA"/>
</dbReference>
<dbReference type="CDD" id="cd00209">
    <property type="entry name" value="DHFR"/>
    <property type="match status" value="1"/>
</dbReference>
<dbReference type="GO" id="GO:0046452">
    <property type="term" value="P:dihydrofolate metabolic process"/>
    <property type="evidence" value="ECO:0007669"/>
    <property type="project" value="TreeGrafter"/>
</dbReference>
<evidence type="ECO:0000313" key="9">
    <source>
        <dbReference type="Proteomes" id="UP001328107"/>
    </source>
</evidence>
<dbReference type="InterPro" id="IPR024072">
    <property type="entry name" value="DHFR-like_dom_sf"/>
</dbReference>
<sequence length="203" mass="23409">IDWSSHSTLSHSPLLFPSSAVMGLFHNMKLMSAVDCEGGIGKDNAVPWNLPADLSWLEMSTLMTQDKMKRNAVIFGRRTFFSIPETDRPYKGRLNIVLSTSWTGEEKSTNDVIFARNWSEVEQTVEEFSHELESVWVLGGSAVYGYALEKNLIEEVRMTEIEKGFDCDAFFPRVDWRDRFITVHSMRKNENGVEYSMKRLLRR</sequence>
<dbReference type="InterPro" id="IPR012259">
    <property type="entry name" value="DHFR"/>
</dbReference>
<dbReference type="PANTHER" id="PTHR48069">
    <property type="entry name" value="DIHYDROFOLATE REDUCTASE"/>
    <property type="match status" value="1"/>
</dbReference>
<evidence type="ECO:0000259" key="7">
    <source>
        <dbReference type="PROSITE" id="PS51330"/>
    </source>
</evidence>
<organism evidence="8 9">
    <name type="scientific">Pristionchus mayeri</name>
    <dbReference type="NCBI Taxonomy" id="1317129"/>
    <lineage>
        <taxon>Eukaryota</taxon>
        <taxon>Metazoa</taxon>
        <taxon>Ecdysozoa</taxon>
        <taxon>Nematoda</taxon>
        <taxon>Chromadorea</taxon>
        <taxon>Rhabditida</taxon>
        <taxon>Rhabditina</taxon>
        <taxon>Diplogasteromorpha</taxon>
        <taxon>Diplogasteroidea</taxon>
        <taxon>Neodiplogasteridae</taxon>
        <taxon>Pristionchus</taxon>
    </lineage>
</organism>
<keyword evidence="4" id="KW-0521">NADP</keyword>
<keyword evidence="5" id="KW-0560">Oxidoreductase</keyword>
<dbReference type="GO" id="GO:0050661">
    <property type="term" value="F:NADP binding"/>
    <property type="evidence" value="ECO:0007669"/>
    <property type="project" value="InterPro"/>
</dbReference>
<evidence type="ECO:0000313" key="8">
    <source>
        <dbReference type="EMBL" id="GMR58897.1"/>
    </source>
</evidence>
<dbReference type="InterPro" id="IPR001796">
    <property type="entry name" value="DHFR_dom"/>
</dbReference>
<reference evidence="9" key="1">
    <citation type="submission" date="2022-10" db="EMBL/GenBank/DDBJ databases">
        <title>Genome assembly of Pristionchus species.</title>
        <authorList>
            <person name="Yoshida K."/>
            <person name="Sommer R.J."/>
        </authorList>
    </citation>
    <scope>NUCLEOTIDE SEQUENCE [LARGE SCALE GENOMIC DNA]</scope>
    <source>
        <strain evidence="9">RS5460</strain>
    </source>
</reference>
<dbReference type="EC" id="1.5.1.3" evidence="2"/>
<dbReference type="PANTHER" id="PTHR48069:SF3">
    <property type="entry name" value="DIHYDROFOLATE REDUCTASE"/>
    <property type="match status" value="1"/>
</dbReference>
<comment type="catalytic activity">
    <reaction evidence="6">
        <text>(6S)-5,6,7,8-tetrahydrofolate + NADP(+) = 7,8-dihydrofolate + NADPH + H(+)</text>
        <dbReference type="Rhea" id="RHEA:15009"/>
        <dbReference type="ChEBI" id="CHEBI:15378"/>
        <dbReference type="ChEBI" id="CHEBI:57451"/>
        <dbReference type="ChEBI" id="CHEBI:57453"/>
        <dbReference type="ChEBI" id="CHEBI:57783"/>
        <dbReference type="ChEBI" id="CHEBI:58349"/>
        <dbReference type="EC" id="1.5.1.3"/>
    </reaction>
</comment>
<dbReference type="Gene3D" id="3.40.430.10">
    <property type="entry name" value="Dihydrofolate Reductase, subunit A"/>
    <property type="match status" value="1"/>
</dbReference>